<accession>A0A2P2N6I6</accession>
<dbReference type="EMBL" id="GGEC01057588">
    <property type="protein sequence ID" value="MBX38072.1"/>
    <property type="molecule type" value="Transcribed_RNA"/>
</dbReference>
<proteinExistence type="predicted"/>
<reference evidence="1" key="1">
    <citation type="submission" date="2018-02" db="EMBL/GenBank/DDBJ databases">
        <title>Rhizophora mucronata_Transcriptome.</title>
        <authorList>
            <person name="Meera S.P."/>
            <person name="Sreeshan A."/>
            <person name="Augustine A."/>
        </authorList>
    </citation>
    <scope>NUCLEOTIDE SEQUENCE</scope>
    <source>
        <tissue evidence="1">Leaf</tissue>
    </source>
</reference>
<evidence type="ECO:0000313" key="1">
    <source>
        <dbReference type="EMBL" id="MBX38072.1"/>
    </source>
</evidence>
<protein>
    <submittedName>
        <fullName evidence="1">Uncharacterized protein</fullName>
    </submittedName>
</protein>
<dbReference type="AlphaFoldDB" id="A0A2P2N6I6"/>
<organism evidence="1">
    <name type="scientific">Rhizophora mucronata</name>
    <name type="common">Asiatic mangrove</name>
    <dbReference type="NCBI Taxonomy" id="61149"/>
    <lineage>
        <taxon>Eukaryota</taxon>
        <taxon>Viridiplantae</taxon>
        <taxon>Streptophyta</taxon>
        <taxon>Embryophyta</taxon>
        <taxon>Tracheophyta</taxon>
        <taxon>Spermatophyta</taxon>
        <taxon>Magnoliopsida</taxon>
        <taxon>eudicotyledons</taxon>
        <taxon>Gunneridae</taxon>
        <taxon>Pentapetalae</taxon>
        <taxon>rosids</taxon>
        <taxon>fabids</taxon>
        <taxon>Malpighiales</taxon>
        <taxon>Rhizophoraceae</taxon>
        <taxon>Rhizophora</taxon>
    </lineage>
</organism>
<name>A0A2P2N6I6_RHIMU</name>
<sequence length="21" mass="2506">MHLLFTLNALPVSDFQIFHVY</sequence>